<dbReference type="Proteomes" id="UP000005945">
    <property type="component" value="Unassembled WGS sequence"/>
</dbReference>
<protein>
    <submittedName>
        <fullName evidence="1">Putative stage II sporulation protein R</fullName>
    </submittedName>
</protein>
<reference evidence="1 2" key="2">
    <citation type="submission" date="2007-09" db="EMBL/GenBank/DDBJ databases">
        <authorList>
            <person name="Fulton L."/>
            <person name="Clifton S."/>
            <person name="Fulton B."/>
            <person name="Xu J."/>
            <person name="Minx P."/>
            <person name="Pepin K.H."/>
            <person name="Johnson M."/>
            <person name="Thiruvilangam P."/>
            <person name="Bhonagiri V."/>
            <person name="Nash W.E."/>
            <person name="Mardis E.R."/>
            <person name="Wilson R.K."/>
        </authorList>
    </citation>
    <scope>NUCLEOTIDE SEQUENCE [LARGE SCALE GENOMIC DNA]</scope>
    <source>
        <strain evidence="1 2">M21/2</strain>
    </source>
</reference>
<name>A8SHZ4_9FIRM</name>
<dbReference type="Pfam" id="PF09551">
    <property type="entry name" value="Spore_II_R"/>
    <property type="match status" value="1"/>
</dbReference>
<comment type="caution">
    <text evidence="1">The sequence shown here is derived from an EMBL/GenBank/DDBJ whole genome shotgun (WGS) entry which is preliminary data.</text>
</comment>
<reference evidence="1 2" key="1">
    <citation type="submission" date="2007-09" db="EMBL/GenBank/DDBJ databases">
        <title>Draft genome sequence of Faecalibacterium prausnitzii M21/2.</title>
        <authorList>
            <person name="Sudarsanam P."/>
            <person name="Ley R."/>
            <person name="Guruge J."/>
            <person name="Turnbaugh P.J."/>
            <person name="Mahowald M."/>
            <person name="Liep D."/>
            <person name="Gordon J."/>
        </authorList>
    </citation>
    <scope>NUCLEOTIDE SEQUENCE [LARGE SCALE GENOMIC DNA]</scope>
    <source>
        <strain evidence="1 2">M21/2</strain>
    </source>
</reference>
<sequence length="240" mass="26541">MTERVYFLYNPAATDPSSGYHFQKRGLFFMVRFFLKPLSVRQMRLLCASLLVGFALCGALQGLCWGRTQLDAGAALCADTLRLHIRAASDAVADQSAKLRVRDAVLAVMQQCPAHSAPEARAWAAGQLLQFQLAAQRALATQGIRAPVRVYLVNMYFPARRYPTGQLPAGRYDAVRIDIGSGGGRNWWCVLYPGLCSFAQGGYALPAENDLVCGQYILRFRLVDWAHRLTARRQTVLLAG</sequence>
<dbReference type="InterPro" id="IPR014202">
    <property type="entry name" value="Spore_II_R"/>
</dbReference>
<dbReference type="HOGENOM" id="CLU_069310_1_0_9"/>
<dbReference type="EMBL" id="ABED02000029">
    <property type="protein sequence ID" value="EDP20715.1"/>
    <property type="molecule type" value="Genomic_DNA"/>
</dbReference>
<organism evidence="1 2">
    <name type="scientific">Faecalibacterium prausnitzii M21/2</name>
    <dbReference type="NCBI Taxonomy" id="411485"/>
    <lineage>
        <taxon>Bacteria</taxon>
        <taxon>Bacillati</taxon>
        <taxon>Bacillota</taxon>
        <taxon>Clostridia</taxon>
        <taxon>Eubacteriales</taxon>
        <taxon>Oscillospiraceae</taxon>
        <taxon>Faecalibacterium</taxon>
    </lineage>
</organism>
<accession>A8SHZ4</accession>
<proteinExistence type="predicted"/>
<dbReference type="AlphaFoldDB" id="A8SHZ4"/>
<evidence type="ECO:0000313" key="2">
    <source>
        <dbReference type="Proteomes" id="UP000005945"/>
    </source>
</evidence>
<gene>
    <name evidence="1" type="ORF">FAEPRAM212_03512</name>
</gene>
<evidence type="ECO:0000313" key="1">
    <source>
        <dbReference type="EMBL" id="EDP20715.1"/>
    </source>
</evidence>